<keyword evidence="7 8" id="KW-0472">Membrane</keyword>
<dbReference type="RefSeq" id="WP_219764816.1">
    <property type="nucleotide sequence ID" value="NZ_JAHYBZ010000007.1"/>
</dbReference>
<evidence type="ECO:0000256" key="5">
    <source>
        <dbReference type="ARBA" id="ARBA00022692"/>
    </source>
</evidence>
<sequence length="304" mass="31309">MNAWLDAFVPAFALLALGALLKRRLLRDDTVWAGMERLIYWVLLPSLIVGALAPLDLATLPLGRIAVAIWVSLGVGTVISILLARAMGHEHAAMTSVVQGGIRFNNLMGFAIAGSLFGAEGNGFGAVATGMIVPFVQVVVTLIFAFGTDRGPPRPATVIRNLALNPLLLAVAIGFAIAALGGLPPGLAPTVQALGRASVAIGLLCVGAALSLESFTDRVGTQAVTGFIKLIIMPALTWGLCLILGVPPLLTAVAVIFMALPTAATSYVMARALGGDAPLMAAITTTEHIAAVVTLPTWVLLVAP</sequence>
<organism evidence="9 10">
    <name type="scientific">Roseomonas alba</name>
    <dbReference type="NCBI Taxonomy" id="2846776"/>
    <lineage>
        <taxon>Bacteria</taxon>
        <taxon>Pseudomonadati</taxon>
        <taxon>Pseudomonadota</taxon>
        <taxon>Alphaproteobacteria</taxon>
        <taxon>Acetobacterales</taxon>
        <taxon>Roseomonadaceae</taxon>
        <taxon>Roseomonas</taxon>
    </lineage>
</organism>
<dbReference type="PANTHER" id="PTHR36838">
    <property type="entry name" value="AUXIN EFFLUX CARRIER FAMILY PROTEIN"/>
    <property type="match status" value="1"/>
</dbReference>
<dbReference type="InterPro" id="IPR038770">
    <property type="entry name" value="Na+/solute_symporter_sf"/>
</dbReference>
<reference evidence="9 10" key="1">
    <citation type="submission" date="2021-07" db="EMBL/GenBank/DDBJ databases">
        <authorList>
            <person name="So Y."/>
        </authorList>
    </citation>
    <scope>NUCLEOTIDE SEQUENCE [LARGE SCALE GENOMIC DNA]</scope>
    <source>
        <strain evidence="9 10">HJA6</strain>
    </source>
</reference>
<proteinExistence type="inferred from homology"/>
<comment type="subcellular location">
    <subcellularLocation>
        <location evidence="1">Cell membrane</location>
        <topology evidence="1">Multi-pass membrane protein</topology>
    </subcellularLocation>
</comment>
<evidence type="ECO:0000313" key="10">
    <source>
        <dbReference type="Proteomes" id="UP001196565"/>
    </source>
</evidence>
<dbReference type="PANTHER" id="PTHR36838:SF4">
    <property type="entry name" value="AUXIN EFFLUX CARRIER FAMILY PROTEIN"/>
    <property type="match status" value="1"/>
</dbReference>
<comment type="similarity">
    <text evidence="2">Belongs to the auxin efflux carrier (TC 2.A.69) family.</text>
</comment>
<keyword evidence="5 8" id="KW-0812">Transmembrane</keyword>
<name>A0ABS7AD42_9PROT</name>
<evidence type="ECO:0000256" key="8">
    <source>
        <dbReference type="SAM" id="Phobius"/>
    </source>
</evidence>
<comment type="caution">
    <text evidence="9">The sequence shown here is derived from an EMBL/GenBank/DDBJ whole genome shotgun (WGS) entry which is preliminary data.</text>
</comment>
<dbReference type="Gene3D" id="1.20.1530.20">
    <property type="match status" value="1"/>
</dbReference>
<gene>
    <name evidence="9" type="ORF">KPL78_20325</name>
</gene>
<evidence type="ECO:0000256" key="7">
    <source>
        <dbReference type="ARBA" id="ARBA00023136"/>
    </source>
</evidence>
<feature type="transmembrane region" description="Helical" evidence="8">
    <location>
        <begin position="167"/>
        <end position="187"/>
    </location>
</feature>
<dbReference type="Pfam" id="PF03547">
    <property type="entry name" value="Mem_trans"/>
    <property type="match status" value="1"/>
</dbReference>
<feature type="transmembrane region" description="Helical" evidence="8">
    <location>
        <begin position="100"/>
        <end position="118"/>
    </location>
</feature>
<feature type="transmembrane region" description="Helical" evidence="8">
    <location>
        <begin position="124"/>
        <end position="146"/>
    </location>
</feature>
<keyword evidence="6 8" id="KW-1133">Transmembrane helix</keyword>
<dbReference type="Proteomes" id="UP001196565">
    <property type="component" value="Unassembled WGS sequence"/>
</dbReference>
<dbReference type="InterPro" id="IPR004776">
    <property type="entry name" value="Mem_transp_PIN-like"/>
</dbReference>
<evidence type="ECO:0000256" key="4">
    <source>
        <dbReference type="ARBA" id="ARBA00022475"/>
    </source>
</evidence>
<keyword evidence="3" id="KW-0813">Transport</keyword>
<accession>A0ABS7AD42</accession>
<feature type="transmembrane region" description="Helical" evidence="8">
    <location>
        <begin position="38"/>
        <end position="55"/>
    </location>
</feature>
<feature type="transmembrane region" description="Helical" evidence="8">
    <location>
        <begin position="67"/>
        <end position="88"/>
    </location>
</feature>
<protein>
    <submittedName>
        <fullName evidence="9">AEC family transporter</fullName>
    </submittedName>
</protein>
<feature type="transmembrane region" description="Helical" evidence="8">
    <location>
        <begin position="7"/>
        <end position="26"/>
    </location>
</feature>
<feature type="transmembrane region" description="Helical" evidence="8">
    <location>
        <begin position="193"/>
        <end position="212"/>
    </location>
</feature>
<keyword evidence="10" id="KW-1185">Reference proteome</keyword>
<evidence type="ECO:0000313" key="9">
    <source>
        <dbReference type="EMBL" id="MBW6400218.1"/>
    </source>
</evidence>
<keyword evidence="4" id="KW-1003">Cell membrane</keyword>
<evidence type="ECO:0000256" key="1">
    <source>
        <dbReference type="ARBA" id="ARBA00004651"/>
    </source>
</evidence>
<dbReference type="EMBL" id="JAHYBZ010000007">
    <property type="protein sequence ID" value="MBW6400218.1"/>
    <property type="molecule type" value="Genomic_DNA"/>
</dbReference>
<evidence type="ECO:0000256" key="3">
    <source>
        <dbReference type="ARBA" id="ARBA00022448"/>
    </source>
</evidence>
<evidence type="ECO:0000256" key="2">
    <source>
        <dbReference type="ARBA" id="ARBA00010145"/>
    </source>
</evidence>
<evidence type="ECO:0000256" key="6">
    <source>
        <dbReference type="ARBA" id="ARBA00022989"/>
    </source>
</evidence>